<dbReference type="EMBL" id="AP009493">
    <property type="protein sequence ID" value="BAG20403.1"/>
    <property type="molecule type" value="Genomic_DNA"/>
</dbReference>
<reference evidence="3" key="1">
    <citation type="journal article" date="2008" name="J. Bacteriol.">
        <title>Genome sequence of the streptomycin-producing microorganism Streptomyces griseus IFO 13350.</title>
        <authorList>
            <person name="Ohnishi Y."/>
            <person name="Ishikawa J."/>
            <person name="Hara H."/>
            <person name="Suzuki H."/>
            <person name="Ikenoya M."/>
            <person name="Ikeda H."/>
            <person name="Yamashita A."/>
            <person name="Hattori M."/>
            <person name="Horinouchi S."/>
        </authorList>
    </citation>
    <scope>NUCLEOTIDE SEQUENCE [LARGE SCALE GENOMIC DNA]</scope>
    <source>
        <strain evidence="3">JCM 4626 / NBRC 13350</strain>
    </source>
</reference>
<proteinExistence type="predicted"/>
<evidence type="ECO:0000313" key="2">
    <source>
        <dbReference type="EMBL" id="BAG20403.1"/>
    </source>
</evidence>
<name>B1VP24_STRGG</name>
<evidence type="ECO:0000256" key="1">
    <source>
        <dbReference type="SAM" id="MobiDB-lite"/>
    </source>
</evidence>
<dbReference type="KEGG" id="sgr:SGR_3574"/>
<accession>B1VP24</accession>
<dbReference type="AlphaFoldDB" id="B1VP24"/>
<feature type="compositionally biased region" description="Basic and acidic residues" evidence="1">
    <location>
        <begin position="35"/>
        <end position="49"/>
    </location>
</feature>
<feature type="compositionally biased region" description="Basic and acidic residues" evidence="1">
    <location>
        <begin position="123"/>
        <end position="141"/>
    </location>
</feature>
<sequence length="166" mass="18170">MCKGRLTWSRYRDCCTAAALPRRLGDPPVPAAHPAVDHPEADQHEHRSTDGPTQGAPIAVLQNAGRKNKDRNGQTHPVEGPVESLEHRRLIHSSILADARALHQPRAHHVSGGSSPVHAPSSPERRRPHDSSDTTAHEPRPTPHPVSPIPYAPLDLLSNWSHRSRG</sequence>
<organism evidence="2 3">
    <name type="scientific">Streptomyces griseus subsp. griseus (strain JCM 4626 / CBS 651.72 / NBRC 13350 / KCC S-0626 / ISP 5235)</name>
    <dbReference type="NCBI Taxonomy" id="455632"/>
    <lineage>
        <taxon>Bacteria</taxon>
        <taxon>Bacillati</taxon>
        <taxon>Actinomycetota</taxon>
        <taxon>Actinomycetes</taxon>
        <taxon>Kitasatosporales</taxon>
        <taxon>Streptomycetaceae</taxon>
        <taxon>Streptomyces</taxon>
    </lineage>
</organism>
<dbReference type="Proteomes" id="UP000001685">
    <property type="component" value="Chromosome"/>
</dbReference>
<feature type="compositionally biased region" description="Pro residues" evidence="1">
    <location>
        <begin position="142"/>
        <end position="151"/>
    </location>
</feature>
<protein>
    <submittedName>
        <fullName evidence="2">Uncharacterized protein</fullName>
    </submittedName>
</protein>
<feature type="region of interest" description="Disordered" evidence="1">
    <location>
        <begin position="21"/>
        <end position="166"/>
    </location>
</feature>
<dbReference type="HOGENOM" id="CLU_1601776_0_0_11"/>
<evidence type="ECO:0000313" key="3">
    <source>
        <dbReference type="Proteomes" id="UP000001685"/>
    </source>
</evidence>
<gene>
    <name evidence="2" type="ordered locus">SGR_3574</name>
</gene>